<feature type="transmembrane region" description="Helical" evidence="1">
    <location>
        <begin position="81"/>
        <end position="102"/>
    </location>
</feature>
<evidence type="ECO:0000259" key="2">
    <source>
        <dbReference type="Pfam" id="PF22570"/>
    </source>
</evidence>
<feature type="transmembrane region" description="Helical" evidence="1">
    <location>
        <begin position="33"/>
        <end position="51"/>
    </location>
</feature>
<proteinExistence type="predicted"/>
<dbReference type="STRING" id="1423750.FC89_GL001756"/>
<dbReference type="EMBL" id="AZGB01000022">
    <property type="protein sequence ID" value="KRM05285.1"/>
    <property type="molecule type" value="Genomic_DNA"/>
</dbReference>
<keyword evidence="4" id="KW-1185">Reference proteome</keyword>
<evidence type="ECO:0000313" key="4">
    <source>
        <dbReference type="Proteomes" id="UP000051451"/>
    </source>
</evidence>
<evidence type="ECO:0000256" key="1">
    <source>
        <dbReference type="SAM" id="Phobius"/>
    </source>
</evidence>
<sequence>MRTRKLITGVGLLGLAVLLILNKLEIISFHFEIWTIILTIFFGVTLIQGLVHRRLTESIFSIAFLCMIYASELGIEKLVPWTILVTALLIDIGLSLIFHSFFKYSFGWSKLGGKNYDDAKQAINSDEKIIINERMSSSIRYVKTDHLQRIKTNVTLATLRLYFNQTELQNHQATLIINSTLSEIRLYVPKEWDVAINIDNILSEIKEENKPAHEVLTERLNLRGSLNLSEVKIIYV</sequence>
<dbReference type="OrthoDB" id="2249781at2"/>
<organism evidence="3 4">
    <name type="scientific">Liquorilactobacillus ghanensis DSM 18630</name>
    <dbReference type="NCBI Taxonomy" id="1423750"/>
    <lineage>
        <taxon>Bacteria</taxon>
        <taxon>Bacillati</taxon>
        <taxon>Bacillota</taxon>
        <taxon>Bacilli</taxon>
        <taxon>Lactobacillales</taxon>
        <taxon>Lactobacillaceae</taxon>
        <taxon>Liquorilactobacillus</taxon>
    </lineage>
</organism>
<reference evidence="3 4" key="1">
    <citation type="journal article" date="2015" name="Genome Announc.">
        <title>Expanding the biotechnology potential of lactobacilli through comparative genomics of 213 strains and associated genera.</title>
        <authorList>
            <person name="Sun Z."/>
            <person name="Harris H.M."/>
            <person name="McCann A."/>
            <person name="Guo C."/>
            <person name="Argimon S."/>
            <person name="Zhang W."/>
            <person name="Yang X."/>
            <person name="Jeffery I.B."/>
            <person name="Cooney J.C."/>
            <person name="Kagawa T.F."/>
            <person name="Liu W."/>
            <person name="Song Y."/>
            <person name="Salvetti E."/>
            <person name="Wrobel A."/>
            <person name="Rasinkangas P."/>
            <person name="Parkhill J."/>
            <person name="Rea M.C."/>
            <person name="O'Sullivan O."/>
            <person name="Ritari J."/>
            <person name="Douillard F.P."/>
            <person name="Paul Ross R."/>
            <person name="Yang R."/>
            <person name="Briner A.E."/>
            <person name="Felis G.E."/>
            <person name="de Vos W.M."/>
            <person name="Barrangou R."/>
            <person name="Klaenhammer T.R."/>
            <person name="Caufield P.W."/>
            <person name="Cui Y."/>
            <person name="Zhang H."/>
            <person name="O'Toole P.W."/>
        </authorList>
    </citation>
    <scope>NUCLEOTIDE SEQUENCE [LARGE SCALE GENOMIC DNA]</scope>
    <source>
        <strain evidence="3 4">DSM 18630</strain>
    </source>
</reference>
<dbReference type="RefSeq" id="WP_057872338.1">
    <property type="nucleotide sequence ID" value="NZ_AZGB01000022.1"/>
</dbReference>
<protein>
    <recommendedName>
        <fullName evidence="2">LiaF transmembrane domain-containing protein</fullName>
    </recommendedName>
</protein>
<feature type="domain" description="LiaF transmembrane" evidence="2">
    <location>
        <begin position="7"/>
        <end position="101"/>
    </location>
</feature>
<dbReference type="PATRIC" id="fig|1423750.3.peg.1801"/>
<dbReference type="InterPro" id="IPR054331">
    <property type="entry name" value="LiaF_TM"/>
</dbReference>
<name>A0A0R1VJB3_9LACO</name>
<comment type="caution">
    <text evidence="3">The sequence shown here is derived from an EMBL/GenBank/DDBJ whole genome shotgun (WGS) entry which is preliminary data.</text>
</comment>
<keyword evidence="1" id="KW-0472">Membrane</keyword>
<keyword evidence="1" id="KW-1133">Transmembrane helix</keyword>
<keyword evidence="1" id="KW-0812">Transmembrane</keyword>
<evidence type="ECO:0000313" key="3">
    <source>
        <dbReference type="EMBL" id="KRM05285.1"/>
    </source>
</evidence>
<dbReference type="Proteomes" id="UP000051451">
    <property type="component" value="Unassembled WGS sequence"/>
</dbReference>
<gene>
    <name evidence="3" type="ORF">FC89_GL001756</name>
</gene>
<dbReference type="GeneID" id="98319617"/>
<dbReference type="AlphaFoldDB" id="A0A0R1VJB3"/>
<accession>A0A0R1VJB3</accession>
<dbReference type="Pfam" id="PF22570">
    <property type="entry name" value="LiaF-TM"/>
    <property type="match status" value="1"/>
</dbReference>
<feature type="transmembrane region" description="Helical" evidence="1">
    <location>
        <begin position="58"/>
        <end position="75"/>
    </location>
</feature>